<proteinExistence type="predicted"/>
<dbReference type="STRING" id="1618573.UT19_C0012G0005"/>
<dbReference type="EMBL" id="LBVW01000012">
    <property type="protein sequence ID" value="KKQ93416.1"/>
    <property type="molecule type" value="Genomic_DNA"/>
</dbReference>
<keyword evidence="1" id="KW-0472">Membrane</keyword>
<evidence type="ECO:0000256" key="1">
    <source>
        <dbReference type="SAM" id="Phobius"/>
    </source>
</evidence>
<gene>
    <name evidence="2" type="ORF">UT19_C0012G0005</name>
</gene>
<dbReference type="Proteomes" id="UP000034932">
    <property type="component" value="Unassembled WGS sequence"/>
</dbReference>
<keyword evidence="1" id="KW-1133">Transmembrane helix</keyword>
<accession>A0A0G0PVR4</accession>
<feature type="transmembrane region" description="Helical" evidence="1">
    <location>
        <begin position="20"/>
        <end position="40"/>
    </location>
</feature>
<evidence type="ECO:0008006" key="4">
    <source>
        <dbReference type="Google" id="ProtNLM"/>
    </source>
</evidence>
<dbReference type="AlphaFoldDB" id="A0A0G0PVR4"/>
<reference evidence="2 3" key="1">
    <citation type="journal article" date="2015" name="Nature">
        <title>rRNA introns, odd ribosomes, and small enigmatic genomes across a large radiation of phyla.</title>
        <authorList>
            <person name="Brown C.T."/>
            <person name="Hug L.A."/>
            <person name="Thomas B.C."/>
            <person name="Sharon I."/>
            <person name="Castelle C.J."/>
            <person name="Singh A."/>
            <person name="Wilkins M.J."/>
            <person name="Williams K.H."/>
            <person name="Banfield J.F."/>
        </authorList>
    </citation>
    <scope>NUCLEOTIDE SEQUENCE [LARGE SCALE GENOMIC DNA]</scope>
</reference>
<evidence type="ECO:0000313" key="2">
    <source>
        <dbReference type="EMBL" id="KKQ93416.1"/>
    </source>
</evidence>
<comment type="caution">
    <text evidence="2">The sequence shown here is derived from an EMBL/GenBank/DDBJ whole genome shotgun (WGS) entry which is preliminary data.</text>
</comment>
<sequence length="308" mass="34403">MPAQRRKKKALRLQKARPKFKIFFYLVIFAGVLIGLVILLNRSFWNGEDKITIVTRDSEDDVIVTTFDPEVNEIISISIPGETEVEVAKNLGVWKLASVWQLGYQEGEKGALLAKTVTRHFKFPAFVWADKQSLGLSGSSALGFTKAIFGRYDTNLGLGDKLGLAFFSLGIENSKRVEIHLEETGYLRKATLSDGTYGFKLEGKIPQRIAIIFADPQMSKGPFRINLRDRTGETNSTQELTQVLEVLGGKVSSITRESEIDIVCLVKSNDKRIGELIRNLFSCQPMPGYPEGNFDLEIVLGKKFGSEF</sequence>
<protein>
    <recommendedName>
        <fullName evidence="4">LytR/CpsA/Psr regulator C-terminal domain-containing protein</fullName>
    </recommendedName>
</protein>
<name>A0A0G0PVR4_9BACT</name>
<evidence type="ECO:0000313" key="3">
    <source>
        <dbReference type="Proteomes" id="UP000034932"/>
    </source>
</evidence>
<organism evidence="2 3">
    <name type="scientific">Candidatus Woesebacteria bacterium GW2011_GWB1_39_10b</name>
    <dbReference type="NCBI Taxonomy" id="1618573"/>
    <lineage>
        <taxon>Bacteria</taxon>
        <taxon>Candidatus Woeseibacteriota</taxon>
    </lineage>
</organism>
<keyword evidence="1" id="KW-0812">Transmembrane</keyword>